<dbReference type="InterPro" id="IPR009057">
    <property type="entry name" value="Homeodomain-like_sf"/>
</dbReference>
<protein>
    <submittedName>
        <fullName evidence="2">Sigma-54 dependent transcription regulator</fullName>
    </submittedName>
</protein>
<keyword evidence="3" id="KW-1185">Reference proteome</keyword>
<comment type="caution">
    <text evidence="2">The sequence shown here is derived from an EMBL/GenBank/DDBJ whole genome shotgun (WGS) entry which is preliminary data.</text>
</comment>
<dbReference type="GO" id="GO:0043565">
    <property type="term" value="F:sequence-specific DNA binding"/>
    <property type="evidence" value="ECO:0007669"/>
    <property type="project" value="InterPro"/>
</dbReference>
<reference evidence="2" key="1">
    <citation type="submission" date="2016-01" db="EMBL/GenBank/DDBJ databases">
        <authorList>
            <person name="Peeters C."/>
        </authorList>
    </citation>
    <scope>NUCLEOTIDE SEQUENCE [LARGE SCALE GENOMIC DNA]</scope>
    <source>
        <strain evidence="2">LMG 22940</strain>
    </source>
</reference>
<sequence length="64" mass="7123">MSLAQAREAAERQAIELALLRHRGRLGDAAHELGISRVTLYRLLSAHGMRHIEVDAPTEHATRV</sequence>
<accession>A0A158F8L1</accession>
<dbReference type="Gene3D" id="1.10.10.60">
    <property type="entry name" value="Homeodomain-like"/>
    <property type="match status" value="1"/>
</dbReference>
<feature type="domain" description="DNA binding HTH" evidence="1">
    <location>
        <begin position="7"/>
        <end position="42"/>
    </location>
</feature>
<dbReference type="Pfam" id="PF02954">
    <property type="entry name" value="HTH_8"/>
    <property type="match status" value="1"/>
</dbReference>
<organism evidence="2 3">
    <name type="scientific">Caballeronia choica</name>
    <dbReference type="NCBI Taxonomy" id="326476"/>
    <lineage>
        <taxon>Bacteria</taxon>
        <taxon>Pseudomonadati</taxon>
        <taxon>Pseudomonadota</taxon>
        <taxon>Betaproteobacteria</taxon>
        <taxon>Burkholderiales</taxon>
        <taxon>Burkholderiaceae</taxon>
        <taxon>Caballeronia</taxon>
    </lineage>
</organism>
<dbReference type="InterPro" id="IPR002197">
    <property type="entry name" value="HTH_Fis"/>
</dbReference>
<name>A0A158F8L1_9BURK</name>
<dbReference type="Proteomes" id="UP000054770">
    <property type="component" value="Unassembled WGS sequence"/>
</dbReference>
<dbReference type="AlphaFoldDB" id="A0A158F8L1"/>
<evidence type="ECO:0000313" key="3">
    <source>
        <dbReference type="Proteomes" id="UP000054770"/>
    </source>
</evidence>
<evidence type="ECO:0000313" key="2">
    <source>
        <dbReference type="EMBL" id="SAL16077.1"/>
    </source>
</evidence>
<dbReference type="SUPFAM" id="SSF46689">
    <property type="entry name" value="Homeodomain-like"/>
    <property type="match status" value="1"/>
</dbReference>
<proteinExistence type="predicted"/>
<dbReference type="PRINTS" id="PR01590">
    <property type="entry name" value="HTHFIS"/>
</dbReference>
<dbReference type="EMBL" id="FCON02000003">
    <property type="protein sequence ID" value="SAL16077.1"/>
    <property type="molecule type" value="Genomic_DNA"/>
</dbReference>
<gene>
    <name evidence="2" type="ORF">AWB68_00383</name>
</gene>
<evidence type="ECO:0000259" key="1">
    <source>
        <dbReference type="Pfam" id="PF02954"/>
    </source>
</evidence>